<keyword evidence="2" id="KW-1185">Reference proteome</keyword>
<sequence>MPAPPLFARPSSAPSSPQPGPHPRLRPSASKHTKPNRPLLSPVKRRPELFAVVRSKNKDDASFADRILDYIEGGPKLRKWYGAPDLLPKDGGAEGEEEQSLDVEDPRDAVLVTNGDSEIGQMVILSLILKRERIKALVKDKRSTEEAFGTYVECMVGNIEDKSFTKKALRGVRSVICPTDDGFFSDPIDLRAVQHIVLLSQLSVYRNSGGLQAIVNSKLRKLAERDEEVVLASGIPSMIIRSASLQTTPGGERGFSFTEGIAAKGRISKEDAATICVEALDAIPQTTLIFEVNKRRLFEREDTWLHGRWHLEPSIMRAARSLCLCILEVFNLLMTSVFPVVFHAFVLMQALHLK</sequence>
<dbReference type="Proteomes" id="UP001732700">
    <property type="component" value="Chromosome 4C"/>
</dbReference>
<name>A0ACD5X196_AVESA</name>
<proteinExistence type="predicted"/>
<evidence type="ECO:0000313" key="2">
    <source>
        <dbReference type="Proteomes" id="UP001732700"/>
    </source>
</evidence>
<accession>A0ACD5X196</accession>
<organism evidence="1 2">
    <name type="scientific">Avena sativa</name>
    <name type="common">Oat</name>
    <dbReference type="NCBI Taxonomy" id="4498"/>
    <lineage>
        <taxon>Eukaryota</taxon>
        <taxon>Viridiplantae</taxon>
        <taxon>Streptophyta</taxon>
        <taxon>Embryophyta</taxon>
        <taxon>Tracheophyta</taxon>
        <taxon>Spermatophyta</taxon>
        <taxon>Magnoliopsida</taxon>
        <taxon>Liliopsida</taxon>
        <taxon>Poales</taxon>
        <taxon>Poaceae</taxon>
        <taxon>BOP clade</taxon>
        <taxon>Pooideae</taxon>
        <taxon>Poodae</taxon>
        <taxon>Poeae</taxon>
        <taxon>Poeae Chloroplast Group 1 (Aveneae type)</taxon>
        <taxon>Aveninae</taxon>
        <taxon>Avena</taxon>
    </lineage>
</organism>
<evidence type="ECO:0000313" key="1">
    <source>
        <dbReference type="EnsemblPlants" id="AVESA.00010b.r2.4CG1308510.1.CDS"/>
    </source>
</evidence>
<reference evidence="1" key="2">
    <citation type="submission" date="2025-09" db="UniProtKB">
        <authorList>
            <consortium name="EnsemblPlants"/>
        </authorList>
    </citation>
    <scope>IDENTIFICATION</scope>
</reference>
<reference evidence="1" key="1">
    <citation type="submission" date="2021-05" db="EMBL/GenBank/DDBJ databases">
        <authorList>
            <person name="Scholz U."/>
            <person name="Mascher M."/>
            <person name="Fiebig A."/>
        </authorList>
    </citation>
    <scope>NUCLEOTIDE SEQUENCE [LARGE SCALE GENOMIC DNA]</scope>
</reference>
<dbReference type="EnsemblPlants" id="AVESA.00010b.r2.4CG1308510.1">
    <property type="protein sequence ID" value="AVESA.00010b.r2.4CG1308510.1.CDS"/>
    <property type="gene ID" value="AVESA.00010b.r2.4CG1308510"/>
</dbReference>
<protein>
    <submittedName>
        <fullName evidence="1">Uncharacterized protein</fullName>
    </submittedName>
</protein>